<dbReference type="Proteomes" id="UP000199416">
    <property type="component" value="Unassembled WGS sequence"/>
</dbReference>
<feature type="transmembrane region" description="Helical" evidence="1">
    <location>
        <begin position="190"/>
        <end position="222"/>
    </location>
</feature>
<evidence type="ECO:0000256" key="1">
    <source>
        <dbReference type="SAM" id="Phobius"/>
    </source>
</evidence>
<keyword evidence="1" id="KW-0472">Membrane</keyword>
<organism evidence="2 3">
    <name type="scientific">Geodermatophilus telluris</name>
    <dbReference type="NCBI Taxonomy" id="1190417"/>
    <lineage>
        <taxon>Bacteria</taxon>
        <taxon>Bacillati</taxon>
        <taxon>Actinomycetota</taxon>
        <taxon>Actinomycetes</taxon>
        <taxon>Geodermatophilales</taxon>
        <taxon>Geodermatophilaceae</taxon>
        <taxon>Geodermatophilus</taxon>
    </lineage>
</organism>
<dbReference type="OrthoDB" id="164118at2"/>
<accession>A0A1G6LR37</accession>
<keyword evidence="3" id="KW-1185">Reference proteome</keyword>
<proteinExistence type="predicted"/>
<feature type="transmembrane region" description="Helical" evidence="1">
    <location>
        <begin position="234"/>
        <end position="253"/>
    </location>
</feature>
<name>A0A1G6LR37_9ACTN</name>
<evidence type="ECO:0000313" key="2">
    <source>
        <dbReference type="EMBL" id="SDC45205.1"/>
    </source>
</evidence>
<dbReference type="STRING" id="1190417.SAMN05660690_1493"/>
<gene>
    <name evidence="2" type="ORF">SAMN05660690_1493</name>
</gene>
<dbReference type="RefSeq" id="WP_091364771.1">
    <property type="nucleotide sequence ID" value="NZ_FMZF01000002.1"/>
</dbReference>
<keyword evidence="1" id="KW-0812">Transmembrane</keyword>
<dbReference type="Pfam" id="PF09948">
    <property type="entry name" value="PpoB2"/>
    <property type="match status" value="1"/>
</dbReference>
<evidence type="ECO:0000313" key="3">
    <source>
        <dbReference type="Proteomes" id="UP000199416"/>
    </source>
</evidence>
<feature type="transmembrane region" description="Helical" evidence="1">
    <location>
        <begin position="63"/>
        <end position="88"/>
    </location>
</feature>
<feature type="transmembrane region" description="Helical" evidence="1">
    <location>
        <begin position="26"/>
        <end position="43"/>
    </location>
</feature>
<protein>
    <submittedName>
        <fullName evidence="2">Predicted metal-binding membrane protein</fullName>
    </submittedName>
</protein>
<dbReference type="AlphaFoldDB" id="A0A1G6LR37"/>
<feature type="transmembrane region" description="Helical" evidence="1">
    <location>
        <begin position="100"/>
        <end position="124"/>
    </location>
</feature>
<dbReference type="InterPro" id="IPR018688">
    <property type="entry name" value="PpoB2-like"/>
</dbReference>
<sequence length="279" mass="29196">MSAPAPERVPGGGGLAPALAAVRARSGLVAALFVLAGVGWWWTVRRMEGMDGGPWTALGTLGWFLSVWVVMTAAMMFPSVAPTVALYSRMTRRRSPLSPPLFVAGYLLAWTAAGLLAFALLTIVTRAAGDVLAWDRAGRWVAGATLLVAAVYELTPLKDVCLGRCRSPLGYLLGSWREGRWGALRMGAGHGAWCVGCCWALMAALFALGVMSVVWMAVVAALIAVEKTLPWRRVATWGTTAVLLTLGLLVLTAPQAVPALTVPGADGTGGMEPMGAAPP</sequence>
<dbReference type="EMBL" id="FMZF01000002">
    <property type="protein sequence ID" value="SDC45205.1"/>
    <property type="molecule type" value="Genomic_DNA"/>
</dbReference>
<reference evidence="3" key="1">
    <citation type="submission" date="2016-10" db="EMBL/GenBank/DDBJ databases">
        <authorList>
            <person name="Varghese N."/>
            <person name="Submissions S."/>
        </authorList>
    </citation>
    <scope>NUCLEOTIDE SEQUENCE [LARGE SCALE GENOMIC DNA]</scope>
    <source>
        <strain evidence="3">DSM 45421</strain>
    </source>
</reference>
<keyword evidence="1" id="KW-1133">Transmembrane helix</keyword>